<feature type="region of interest" description="Disordered" evidence="2">
    <location>
        <begin position="231"/>
        <end position="281"/>
    </location>
</feature>
<keyword evidence="4" id="KW-1185">Reference proteome</keyword>
<feature type="compositionally biased region" description="Basic residues" evidence="2">
    <location>
        <begin position="257"/>
        <end position="269"/>
    </location>
</feature>
<feature type="region of interest" description="Disordered" evidence="2">
    <location>
        <begin position="120"/>
        <end position="201"/>
    </location>
</feature>
<dbReference type="AlphaFoldDB" id="A0A9P6NL13"/>
<reference evidence="3" key="1">
    <citation type="submission" date="2013-11" db="EMBL/GenBank/DDBJ databases">
        <title>Genome sequence of the fusiform rust pathogen reveals effectors for host alternation and coevolution with pine.</title>
        <authorList>
            <consortium name="DOE Joint Genome Institute"/>
            <person name="Smith K."/>
            <person name="Pendleton A."/>
            <person name="Kubisiak T."/>
            <person name="Anderson C."/>
            <person name="Salamov A."/>
            <person name="Aerts A."/>
            <person name="Riley R."/>
            <person name="Clum A."/>
            <person name="Lindquist E."/>
            <person name="Ence D."/>
            <person name="Campbell M."/>
            <person name="Kronenberg Z."/>
            <person name="Feau N."/>
            <person name="Dhillon B."/>
            <person name="Hamelin R."/>
            <person name="Burleigh J."/>
            <person name="Smith J."/>
            <person name="Yandell M."/>
            <person name="Nelson C."/>
            <person name="Grigoriev I."/>
            <person name="Davis J."/>
        </authorList>
    </citation>
    <scope>NUCLEOTIDE SEQUENCE</scope>
    <source>
        <strain evidence="3">G11</strain>
    </source>
</reference>
<proteinExistence type="predicted"/>
<accession>A0A9P6NL13</accession>
<evidence type="ECO:0000313" key="3">
    <source>
        <dbReference type="EMBL" id="KAG0147958.1"/>
    </source>
</evidence>
<feature type="compositionally biased region" description="Low complexity" evidence="2">
    <location>
        <begin position="141"/>
        <end position="156"/>
    </location>
</feature>
<feature type="compositionally biased region" description="Polar residues" evidence="2">
    <location>
        <begin position="270"/>
        <end position="281"/>
    </location>
</feature>
<evidence type="ECO:0000256" key="2">
    <source>
        <dbReference type="SAM" id="MobiDB-lite"/>
    </source>
</evidence>
<organism evidence="3 4">
    <name type="scientific">Cronartium quercuum f. sp. fusiforme G11</name>
    <dbReference type="NCBI Taxonomy" id="708437"/>
    <lineage>
        <taxon>Eukaryota</taxon>
        <taxon>Fungi</taxon>
        <taxon>Dikarya</taxon>
        <taxon>Basidiomycota</taxon>
        <taxon>Pucciniomycotina</taxon>
        <taxon>Pucciniomycetes</taxon>
        <taxon>Pucciniales</taxon>
        <taxon>Coleosporiaceae</taxon>
        <taxon>Cronartium</taxon>
    </lineage>
</organism>
<name>A0A9P6NL13_9BASI</name>
<feature type="coiled-coil region" evidence="1">
    <location>
        <begin position="34"/>
        <end position="61"/>
    </location>
</feature>
<evidence type="ECO:0000256" key="1">
    <source>
        <dbReference type="SAM" id="Coils"/>
    </source>
</evidence>
<feature type="compositionally biased region" description="Basic and acidic residues" evidence="2">
    <location>
        <begin position="231"/>
        <end position="244"/>
    </location>
</feature>
<dbReference type="EMBL" id="MU167242">
    <property type="protein sequence ID" value="KAG0147958.1"/>
    <property type="molecule type" value="Genomic_DNA"/>
</dbReference>
<comment type="caution">
    <text evidence="3">The sequence shown here is derived from an EMBL/GenBank/DDBJ whole genome shotgun (WGS) entry which is preliminary data.</text>
</comment>
<sequence>MDSIQVIKVKNSKPEHVNQFTTSLTFDLITDEPVQQLKDRVEELEEMLRISKNTIDGLDKLVLRYRTAYDQLSQQVKLDPNVVDDDKDEHAQSQKRTQTCSLTISPGLLISHSEISQRSYDGVSCEENNGDSETYDGHQVSLSRNSFSNSSSLDLSETYQGSRTRNNLPRSDESTNGHQSKRIFCNSRTPSPLPDDMEDVSTPPGFGTYNSEEEEYHRQLENQRLERVVSVEEDRRKQIKDRPTFKNPEPNFDHKRPEVHHHHTFRCSTRRSSPAQSSWRHWTNPGFQRRYSNSTTNSSGFII</sequence>
<evidence type="ECO:0000313" key="4">
    <source>
        <dbReference type="Proteomes" id="UP000886653"/>
    </source>
</evidence>
<gene>
    <name evidence="3" type="ORF">CROQUDRAFT_440701</name>
</gene>
<protein>
    <submittedName>
        <fullName evidence="3">Uncharacterized protein</fullName>
    </submittedName>
</protein>
<feature type="compositionally biased region" description="Polar residues" evidence="2">
    <location>
        <begin position="157"/>
        <end position="169"/>
    </location>
</feature>
<dbReference type="Proteomes" id="UP000886653">
    <property type="component" value="Unassembled WGS sequence"/>
</dbReference>
<keyword evidence="1" id="KW-0175">Coiled coil</keyword>